<dbReference type="InterPro" id="IPR043472">
    <property type="entry name" value="Macro_dom-like"/>
</dbReference>
<gene>
    <name evidence="3" type="ORF">E4V82_07285</name>
</gene>
<dbReference type="InterPro" id="IPR013099">
    <property type="entry name" value="K_chnl_dom"/>
</dbReference>
<dbReference type="EMBL" id="SPSF01000016">
    <property type="protein sequence ID" value="MPQ61914.1"/>
    <property type="molecule type" value="Genomic_DNA"/>
</dbReference>
<feature type="transmembrane region" description="Helical" evidence="1">
    <location>
        <begin position="227"/>
        <end position="244"/>
    </location>
</feature>
<name>A0A5N7ILQ3_9CLOT</name>
<evidence type="ECO:0000259" key="2">
    <source>
        <dbReference type="PROSITE" id="PS51154"/>
    </source>
</evidence>
<feature type="transmembrane region" description="Helical" evidence="1">
    <location>
        <begin position="401"/>
        <end position="422"/>
    </location>
</feature>
<keyword evidence="1" id="KW-1133">Transmembrane helix</keyword>
<protein>
    <recommendedName>
        <fullName evidence="2">Macro domain-containing protein</fullName>
    </recommendedName>
</protein>
<comment type="caution">
    <text evidence="3">The sequence shown here is derived from an EMBL/GenBank/DDBJ whole genome shotgun (WGS) entry which is preliminary data.</text>
</comment>
<dbReference type="AlphaFoldDB" id="A0A5N7ILQ3"/>
<evidence type="ECO:0000313" key="4">
    <source>
        <dbReference type="Proteomes" id="UP000342249"/>
    </source>
</evidence>
<feature type="transmembrane region" description="Helical" evidence="1">
    <location>
        <begin position="264"/>
        <end position="286"/>
    </location>
</feature>
<keyword evidence="1" id="KW-0472">Membrane</keyword>
<dbReference type="Pfam" id="PF01661">
    <property type="entry name" value="Macro"/>
    <property type="match status" value="1"/>
</dbReference>
<dbReference type="PANTHER" id="PTHR11106:SF27">
    <property type="entry name" value="MACRO DOMAIN-CONTAINING PROTEIN"/>
    <property type="match status" value="1"/>
</dbReference>
<dbReference type="CDD" id="cd02908">
    <property type="entry name" value="Macro_OAADPr_deacetylase"/>
    <property type="match status" value="1"/>
</dbReference>
<dbReference type="Gene3D" id="3.40.220.10">
    <property type="entry name" value="Leucine Aminopeptidase, subunit E, domain 1"/>
    <property type="match status" value="1"/>
</dbReference>
<keyword evidence="1" id="KW-0812">Transmembrane</keyword>
<dbReference type="Gene3D" id="1.10.287.70">
    <property type="match status" value="1"/>
</dbReference>
<dbReference type="Pfam" id="PF07885">
    <property type="entry name" value="Ion_trans_2"/>
    <property type="match status" value="1"/>
</dbReference>
<dbReference type="PROSITE" id="PS51154">
    <property type="entry name" value="MACRO"/>
    <property type="match status" value="1"/>
</dbReference>
<evidence type="ECO:0000256" key="1">
    <source>
        <dbReference type="SAM" id="Phobius"/>
    </source>
</evidence>
<feature type="transmembrane region" description="Helical" evidence="1">
    <location>
        <begin position="334"/>
        <end position="356"/>
    </location>
</feature>
<organism evidence="3 4">
    <name type="scientific">Clostridium estertheticum</name>
    <dbReference type="NCBI Taxonomy" id="238834"/>
    <lineage>
        <taxon>Bacteria</taxon>
        <taxon>Bacillati</taxon>
        <taxon>Bacillota</taxon>
        <taxon>Clostridia</taxon>
        <taxon>Eubacteriales</taxon>
        <taxon>Clostridiaceae</taxon>
        <taxon>Clostridium</taxon>
    </lineage>
</organism>
<feature type="domain" description="Macro" evidence="2">
    <location>
        <begin position="1"/>
        <end position="175"/>
    </location>
</feature>
<dbReference type="PANTHER" id="PTHR11106">
    <property type="entry name" value="GANGLIOSIDE INDUCED DIFFERENTIATION ASSOCIATED PROTEIN 2-RELATED"/>
    <property type="match status" value="1"/>
</dbReference>
<dbReference type="Proteomes" id="UP000342249">
    <property type="component" value="Unassembled WGS sequence"/>
</dbReference>
<dbReference type="SUPFAM" id="SSF81324">
    <property type="entry name" value="Voltage-gated potassium channels"/>
    <property type="match status" value="1"/>
</dbReference>
<feature type="transmembrane region" description="Helical" evidence="1">
    <location>
        <begin position="298"/>
        <end position="322"/>
    </location>
</feature>
<reference evidence="3 4" key="1">
    <citation type="journal article" date="2019" name="Lett. Appl. Microbiol.">
        <title>A case of 'blown pack' spoilage of vacuum-packaged pork likely associated with Clostridium estertheticum in Canada.</title>
        <authorList>
            <person name="Zhang P."/>
            <person name="Ward P."/>
            <person name="McMullen L.M."/>
            <person name="Yang X."/>
        </authorList>
    </citation>
    <scope>NUCLEOTIDE SEQUENCE [LARGE SCALE GENOMIC DNA]</scope>
    <source>
        <strain evidence="3 4">MA19</strain>
    </source>
</reference>
<dbReference type="SMART" id="SM00506">
    <property type="entry name" value="A1pp"/>
    <property type="match status" value="1"/>
</dbReference>
<dbReference type="SUPFAM" id="SSF52949">
    <property type="entry name" value="Macro domain-like"/>
    <property type="match status" value="1"/>
</dbReference>
<sequence>MDKRIKIIQGDITLLDVDAIVNAAKPSLLGGNGVAGAIHRVAGRQLLEECKKIRELPNRCNAGEVKLTNGYGLKAKYVVHTVGPKWTGGKKGEANILKKCYENVLELSVKNGFSTIAFPAISIGSYRYPIKEATKIALATIHNFLLKNTTLKEVTIVTFTQDVYKCYVGIYNSYNEKMKEPTNFFCKLFFGTGQSKILINTALGEQVSYIKKVWESDPLHSFGLMRLIRLILILFQFIFPSLYIRNFFGKRSWKARRVVIELQVILKILFPLILLNIRFPFIFKIISDIGIPLNSLKLILVLLVCYSLAETILYLLSLIFLGDIQNPSADRNRSITLILLNYIEVTLDYAVIYKLLTLITINDASKSRHILTSIESIYFSFVTSTTLGFGDYIPSSPYGQVVVILQCVTMVVFVVLILSYFISNLSKRKFIWEE</sequence>
<proteinExistence type="predicted"/>
<dbReference type="RefSeq" id="WP_152751618.1">
    <property type="nucleotide sequence ID" value="NZ_SPSE01000018.1"/>
</dbReference>
<accession>A0A5N7ILQ3</accession>
<evidence type="ECO:0000313" key="3">
    <source>
        <dbReference type="EMBL" id="MPQ61914.1"/>
    </source>
</evidence>
<dbReference type="InterPro" id="IPR002589">
    <property type="entry name" value="Macro_dom"/>
</dbReference>